<feature type="compositionally biased region" description="Polar residues" evidence="1">
    <location>
        <begin position="1"/>
        <end position="11"/>
    </location>
</feature>
<feature type="region of interest" description="Disordered" evidence="1">
    <location>
        <begin position="304"/>
        <end position="346"/>
    </location>
</feature>
<dbReference type="PANTHER" id="PTHR28125">
    <property type="entry name" value="MEIOTIC EXPRESSION UP-REGULATED PROTEIN 26"/>
    <property type="match status" value="1"/>
</dbReference>
<evidence type="ECO:0000313" key="3">
    <source>
        <dbReference type="EMBL" id="KAK5095236.1"/>
    </source>
</evidence>
<accession>A0ABR0KFQ6</accession>
<sequence length="498" mass="55833">MQSFSKPSQQLSHDHSPPSGNDGDVMAQESGLGIMGGETMFGSAYQTSGVEQSPYLAYDEQTGSAISNHAPKLASPFGDGDHTYAAGWHGTYPSSTLSDGYRNIYGSKPSNHFLEPEHGQPGLQYSMSPAELISDPFQYGNIQHGQFKRPMVRHNSTLNDGPQSTNFPYTTPNVETSSFQWTPQSATPGWQDTTQYFPDSASMPTVILDYAAYNAEDQMPQFVQPQQRTRTAMTVPQRRKPHLRPSLSESCVPRLSSPARMRSASMGRFLQAPPYPHYADTWPIQQLPLPPLPPSVLIHTPQIQRPSSTVPGTPAPSHRPSRSCSSTPIRRKRPTSPPSSDFAGTNMSYLVPTRQEPAFPGDLYTPRYKRRTLNGRWEGWCGYCQPGRWLDLKNSRFWEDKLRNHGICAKTKMRFAEPEKIRWVTTDGFIVPEQGIEAENSDLFQNQRKREGFCGTCNTWVGMDGLRTKARDRAVGWWMHAYKCHDHDKATEQQGSVS</sequence>
<dbReference type="EMBL" id="JAVRRG010000029">
    <property type="protein sequence ID" value="KAK5095236.1"/>
    <property type="molecule type" value="Genomic_DNA"/>
</dbReference>
<dbReference type="Proteomes" id="UP001345013">
    <property type="component" value="Unassembled WGS sequence"/>
</dbReference>
<organism evidence="3 4">
    <name type="scientific">Lithohypha guttulata</name>
    <dbReference type="NCBI Taxonomy" id="1690604"/>
    <lineage>
        <taxon>Eukaryota</taxon>
        <taxon>Fungi</taxon>
        <taxon>Dikarya</taxon>
        <taxon>Ascomycota</taxon>
        <taxon>Pezizomycotina</taxon>
        <taxon>Eurotiomycetes</taxon>
        <taxon>Chaetothyriomycetidae</taxon>
        <taxon>Chaetothyriales</taxon>
        <taxon>Trichomeriaceae</taxon>
        <taxon>Lithohypha</taxon>
    </lineage>
</organism>
<proteinExistence type="predicted"/>
<feature type="region of interest" description="Disordered" evidence="1">
    <location>
        <begin position="1"/>
        <end position="32"/>
    </location>
</feature>
<protein>
    <recommendedName>
        <fullName evidence="2">Transcription regulator Rua1 C-terminal domain-containing protein</fullName>
    </recommendedName>
</protein>
<evidence type="ECO:0000256" key="1">
    <source>
        <dbReference type="SAM" id="MobiDB-lite"/>
    </source>
</evidence>
<feature type="domain" description="Transcription regulator Rua1 C-terminal" evidence="2">
    <location>
        <begin position="362"/>
        <end position="485"/>
    </location>
</feature>
<gene>
    <name evidence="3" type="ORF">LTR24_003203</name>
</gene>
<evidence type="ECO:0000313" key="4">
    <source>
        <dbReference type="Proteomes" id="UP001345013"/>
    </source>
</evidence>
<dbReference type="PANTHER" id="PTHR28125:SF3">
    <property type="entry name" value="TRANSCRIPTION REGULATOR RUA1 C-TERMINAL DOMAIN-CONTAINING PROTEIN"/>
    <property type="match status" value="1"/>
</dbReference>
<comment type="caution">
    <text evidence="3">The sequence shown here is derived from an EMBL/GenBank/DDBJ whole genome shotgun (WGS) entry which is preliminary data.</text>
</comment>
<dbReference type="Pfam" id="PF14616">
    <property type="entry name" value="Rua1_C"/>
    <property type="match status" value="1"/>
</dbReference>
<feature type="region of interest" description="Disordered" evidence="1">
    <location>
        <begin position="226"/>
        <end position="255"/>
    </location>
</feature>
<keyword evidence="4" id="KW-1185">Reference proteome</keyword>
<name>A0ABR0KFQ6_9EURO</name>
<reference evidence="3 4" key="1">
    <citation type="submission" date="2023-08" db="EMBL/GenBank/DDBJ databases">
        <title>Black Yeasts Isolated from many extreme environments.</title>
        <authorList>
            <person name="Coleine C."/>
            <person name="Stajich J.E."/>
            <person name="Selbmann L."/>
        </authorList>
    </citation>
    <scope>NUCLEOTIDE SEQUENCE [LARGE SCALE GENOMIC DNA]</scope>
    <source>
        <strain evidence="3 4">CCFEE 5885</strain>
    </source>
</reference>
<evidence type="ECO:0000259" key="2">
    <source>
        <dbReference type="Pfam" id="PF14616"/>
    </source>
</evidence>
<dbReference type="InterPro" id="IPR028012">
    <property type="entry name" value="Rua1_C"/>
</dbReference>